<keyword evidence="1" id="KW-0813">Transport</keyword>
<keyword evidence="6" id="KW-0472">Membrane</keyword>
<organism evidence="8">
    <name type="scientific">uncultured Acetothermia bacterium</name>
    <dbReference type="NCBI Taxonomy" id="236499"/>
    <lineage>
        <taxon>Bacteria</taxon>
        <taxon>Candidatus Bipolaricaulota</taxon>
        <taxon>environmental samples</taxon>
    </lineage>
</organism>
<reference evidence="8" key="1">
    <citation type="journal article" date="2005" name="Environ. Microbiol.">
        <title>Genetic and functional properties of uncultivated thermophilic crenarchaeotes from a subsurface gold mine as revealed by analysis of genome fragments.</title>
        <authorList>
            <person name="Nunoura T."/>
            <person name="Hirayama H."/>
            <person name="Takami H."/>
            <person name="Oida H."/>
            <person name="Nishi S."/>
            <person name="Shimamura S."/>
            <person name="Suzuki Y."/>
            <person name="Inagaki F."/>
            <person name="Takai K."/>
            <person name="Nealson K.H."/>
            <person name="Horikoshi K."/>
        </authorList>
    </citation>
    <scope>NUCLEOTIDE SEQUENCE</scope>
</reference>
<dbReference type="GO" id="GO:0020037">
    <property type="term" value="F:heme binding"/>
    <property type="evidence" value="ECO:0007669"/>
    <property type="project" value="InterPro"/>
</dbReference>
<dbReference type="Pfam" id="PF09459">
    <property type="entry name" value="EB_dh"/>
    <property type="match status" value="1"/>
</dbReference>
<feature type="transmembrane region" description="Helical" evidence="6">
    <location>
        <begin position="35"/>
        <end position="54"/>
    </location>
</feature>
<dbReference type="EMBL" id="AP011774">
    <property type="protein sequence ID" value="BAL57379.1"/>
    <property type="molecule type" value="Genomic_DNA"/>
</dbReference>
<evidence type="ECO:0000256" key="6">
    <source>
        <dbReference type="SAM" id="Phobius"/>
    </source>
</evidence>
<name>H5SMJ3_9BACT</name>
<evidence type="ECO:0000256" key="4">
    <source>
        <dbReference type="ARBA" id="ARBA00022982"/>
    </source>
</evidence>
<evidence type="ECO:0000259" key="7">
    <source>
        <dbReference type="SMART" id="SM00887"/>
    </source>
</evidence>
<evidence type="ECO:0000256" key="1">
    <source>
        <dbReference type="ARBA" id="ARBA00022448"/>
    </source>
</evidence>
<evidence type="ECO:0000256" key="5">
    <source>
        <dbReference type="ARBA" id="ARBA00023004"/>
    </source>
</evidence>
<protein>
    <submittedName>
        <fullName evidence="8">DMSO reductase family type II enzyme, heme b subunit</fullName>
    </submittedName>
</protein>
<feature type="transmembrane region" description="Helical" evidence="6">
    <location>
        <begin position="333"/>
        <end position="355"/>
    </location>
</feature>
<dbReference type="AlphaFoldDB" id="H5SMJ3"/>
<evidence type="ECO:0000313" key="8">
    <source>
        <dbReference type="EMBL" id="BAL57379.1"/>
    </source>
</evidence>
<keyword evidence="2" id="KW-0349">Heme</keyword>
<feature type="domain" description="Cytochrome c-552/DMSO reductase-like haem-binding" evidence="7">
    <location>
        <begin position="76"/>
        <end position="293"/>
    </location>
</feature>
<accession>H5SMJ3</accession>
<dbReference type="SMART" id="SM00887">
    <property type="entry name" value="EB_dh"/>
    <property type="match status" value="1"/>
</dbReference>
<keyword evidence="5" id="KW-0408">Iron</keyword>
<dbReference type="GO" id="GO:0046872">
    <property type="term" value="F:metal ion binding"/>
    <property type="evidence" value="ECO:0007669"/>
    <property type="project" value="UniProtKB-KW"/>
</dbReference>
<keyword evidence="6" id="KW-0812">Transmembrane</keyword>
<evidence type="ECO:0000256" key="2">
    <source>
        <dbReference type="ARBA" id="ARBA00022617"/>
    </source>
</evidence>
<keyword evidence="4" id="KW-0249">Electron transport</keyword>
<dbReference type="InterPro" id="IPR019020">
    <property type="entry name" value="Cyt-c552/DMSO_Rdtase_haem-bd"/>
</dbReference>
<keyword evidence="3" id="KW-0479">Metal-binding</keyword>
<keyword evidence="6" id="KW-1133">Transmembrane helix</keyword>
<proteinExistence type="predicted"/>
<reference evidence="8" key="2">
    <citation type="journal article" date="2012" name="PLoS ONE">
        <title>A Deeply Branching Thermophilic Bacterium with an Ancient Acetyl-CoA Pathway Dominates a Subsurface Ecosystem.</title>
        <authorList>
            <person name="Takami H."/>
            <person name="Noguchi H."/>
            <person name="Takaki Y."/>
            <person name="Uchiyama I."/>
            <person name="Toyoda A."/>
            <person name="Nishi S."/>
            <person name="Chee G.-J."/>
            <person name="Arai W."/>
            <person name="Nunoura T."/>
            <person name="Itoh T."/>
            <person name="Hattori M."/>
            <person name="Takai K."/>
        </authorList>
    </citation>
    <scope>NUCLEOTIDE SEQUENCE</scope>
</reference>
<dbReference type="Gene3D" id="2.60.40.1190">
    <property type="match status" value="1"/>
</dbReference>
<gene>
    <name evidence="8" type="ORF">HGMM_F50B12C26</name>
</gene>
<sequence length="365" mass="39602">MSTNAWPLKWQARLTKPASAGLQSPSGDFVNPACGFSRSAIFVILLAFLGSLIAQAQAVKITAKFVNQELLPDPTTPAWNTVQPVTIALSPQQITKPFGGGAIKELQVRALHNGRLIAFLLEWADPTKDQDIAQVDRFGDGVAVQFPVDPKANPSPFMGDAQNAVNIWQWQAAWQRDMDEGGLADVERVYPPYASEVPYGIYVGRDAGNWRSQRDHKTPVENLIAQGFGTLTHQELQHVLGKGIWENGRWRVVFVRALHTGLAGDASFEAGQKNLINFAVWDGSSGERGARKSVSLNWHELTLEALPAGTTLAGTGTPAPTTKEIVRVIGVPGWVAAVLGVLGVLFGAVIVWILYHPRPQEPEIG</sequence>
<evidence type="ECO:0000256" key="3">
    <source>
        <dbReference type="ARBA" id="ARBA00022723"/>
    </source>
</evidence>